<protein>
    <recommendedName>
        <fullName evidence="1">Reverse transcriptase domain-containing protein</fullName>
    </recommendedName>
</protein>
<dbReference type="CDD" id="cd01650">
    <property type="entry name" value="RT_nLTR_like"/>
    <property type="match status" value="1"/>
</dbReference>
<dbReference type="Pfam" id="PF00078">
    <property type="entry name" value="RVT_1"/>
    <property type="match status" value="1"/>
</dbReference>
<dbReference type="AlphaFoldDB" id="A0A8X8XY33"/>
<comment type="caution">
    <text evidence="2">The sequence shown here is derived from an EMBL/GenBank/DDBJ whole genome shotgun (WGS) entry which is preliminary data.</text>
</comment>
<dbReference type="InterPro" id="IPR043502">
    <property type="entry name" value="DNA/RNA_pol_sf"/>
</dbReference>
<reference evidence="2" key="2">
    <citation type="submission" date="2020-08" db="EMBL/GenBank/DDBJ databases">
        <title>Plant Genome Project.</title>
        <authorList>
            <person name="Zhang R.-G."/>
        </authorList>
    </citation>
    <scope>NUCLEOTIDE SEQUENCE</scope>
    <source>
        <strain evidence="2">Huo1</strain>
        <tissue evidence="2">Leaf</tissue>
    </source>
</reference>
<dbReference type="EMBL" id="PNBA02000006">
    <property type="protein sequence ID" value="KAG6420772.1"/>
    <property type="molecule type" value="Genomic_DNA"/>
</dbReference>
<evidence type="ECO:0000259" key="1">
    <source>
        <dbReference type="PROSITE" id="PS50878"/>
    </source>
</evidence>
<dbReference type="PROSITE" id="PS50878">
    <property type="entry name" value="RT_POL"/>
    <property type="match status" value="1"/>
</dbReference>
<name>A0A8X8XY33_SALSN</name>
<sequence length="480" mass="54420">MGASWRPKYIFFHLQTIRRKKRNRIEMLQNGEDEWVQDQEHLKLMDVPFNDDLYSEDNLHRPLYGHCSLFPSISLLQIEEIRKQFTAEDVRAALFEMKPWKALGVDGIQAGFYQKHWELVGGDNSAEVIRILEGGDMNARMNQTIICLIPKTEVPKSLPQFRPISLCNIVYKLVTKTIATRLKKLMHVIVGPTQSSFVAERHIADNIVIAQEAIHSMRSMKGKHGVMGLKADLEKTYDRVSWAFLYDTLNEAGLSEALIDVIMTYVSTSTMQIMWNGDMADSFTPSRGLRLGCPLSPYLFVLCMERLSHGVTKSVEARHWKPFKICKNGPLLSHLFFADDLLLFGKADVVTAENIAHVLDEFCTSSGTKVSTTKTIMSFSKNVKNATRRNLKELLGVREVESLGKYLGVPLLHRRVNKNTYAYIVDKMKGKIANWTTGRMSFAGRVTLAQSVLSTIPIYAMQTAKIPIGTCDDIEKVIRK</sequence>
<dbReference type="Proteomes" id="UP000298416">
    <property type="component" value="Unassembled WGS sequence"/>
</dbReference>
<dbReference type="PANTHER" id="PTHR31635">
    <property type="entry name" value="REVERSE TRANSCRIPTASE DOMAIN-CONTAINING PROTEIN-RELATED"/>
    <property type="match status" value="1"/>
</dbReference>
<evidence type="ECO:0000313" key="3">
    <source>
        <dbReference type="Proteomes" id="UP000298416"/>
    </source>
</evidence>
<accession>A0A8X8XY33</accession>
<feature type="domain" description="Reverse transcriptase" evidence="1">
    <location>
        <begin position="130"/>
        <end position="411"/>
    </location>
</feature>
<dbReference type="SUPFAM" id="SSF56672">
    <property type="entry name" value="DNA/RNA polymerases"/>
    <property type="match status" value="1"/>
</dbReference>
<dbReference type="InterPro" id="IPR000477">
    <property type="entry name" value="RT_dom"/>
</dbReference>
<proteinExistence type="predicted"/>
<dbReference type="PANTHER" id="PTHR31635:SF196">
    <property type="entry name" value="REVERSE TRANSCRIPTASE DOMAIN-CONTAINING PROTEIN-RELATED"/>
    <property type="match status" value="1"/>
</dbReference>
<gene>
    <name evidence="2" type="ORF">SASPL_117311</name>
</gene>
<reference evidence="2" key="1">
    <citation type="submission" date="2018-01" db="EMBL/GenBank/DDBJ databases">
        <authorList>
            <person name="Mao J.F."/>
        </authorList>
    </citation>
    <scope>NUCLEOTIDE SEQUENCE</scope>
    <source>
        <strain evidence="2">Huo1</strain>
        <tissue evidence="2">Leaf</tissue>
    </source>
</reference>
<evidence type="ECO:0000313" key="2">
    <source>
        <dbReference type="EMBL" id="KAG6420772.1"/>
    </source>
</evidence>
<organism evidence="2">
    <name type="scientific">Salvia splendens</name>
    <name type="common">Scarlet sage</name>
    <dbReference type="NCBI Taxonomy" id="180675"/>
    <lineage>
        <taxon>Eukaryota</taxon>
        <taxon>Viridiplantae</taxon>
        <taxon>Streptophyta</taxon>
        <taxon>Embryophyta</taxon>
        <taxon>Tracheophyta</taxon>
        <taxon>Spermatophyta</taxon>
        <taxon>Magnoliopsida</taxon>
        <taxon>eudicotyledons</taxon>
        <taxon>Gunneridae</taxon>
        <taxon>Pentapetalae</taxon>
        <taxon>asterids</taxon>
        <taxon>lamiids</taxon>
        <taxon>Lamiales</taxon>
        <taxon>Lamiaceae</taxon>
        <taxon>Nepetoideae</taxon>
        <taxon>Mentheae</taxon>
        <taxon>Salviinae</taxon>
        <taxon>Salvia</taxon>
        <taxon>Salvia subgen. Calosphace</taxon>
        <taxon>core Calosphace</taxon>
    </lineage>
</organism>
<keyword evidence="3" id="KW-1185">Reference proteome</keyword>